<evidence type="ECO:0000313" key="2">
    <source>
        <dbReference type="EMBL" id="CAI9971264.1"/>
    </source>
</evidence>
<organism evidence="3">
    <name type="scientific">Hexamita inflata</name>
    <dbReference type="NCBI Taxonomy" id="28002"/>
    <lineage>
        <taxon>Eukaryota</taxon>
        <taxon>Metamonada</taxon>
        <taxon>Diplomonadida</taxon>
        <taxon>Hexamitidae</taxon>
        <taxon>Hexamitinae</taxon>
        <taxon>Hexamita</taxon>
    </lineage>
</organism>
<evidence type="ECO:0000313" key="5">
    <source>
        <dbReference type="EMBL" id="CAL6050996.1"/>
    </source>
</evidence>
<sequence length="108" mass="12545">MPKGRSSCLTVEKYNIKVQQDHDFHLIQLKNDQKAQLISETLKKQELYTQKDAAAISMIPLLKFNRKTYNDQNTLAHKILDCRSKSSSLKQRSYSNFKIGNTLHVQHI</sequence>
<evidence type="ECO:0000313" key="7">
    <source>
        <dbReference type="Proteomes" id="UP001642409"/>
    </source>
</evidence>
<proteinExistence type="predicted"/>
<comment type="caution">
    <text evidence="3">The sequence shown here is derived from an EMBL/GenBank/DDBJ whole genome shotgun (WGS) entry which is preliminary data.</text>
</comment>
<keyword evidence="7" id="KW-1185">Reference proteome</keyword>
<name>A0AA86V4C5_9EUKA</name>
<dbReference type="EMBL" id="CAXDID020000252">
    <property type="protein sequence ID" value="CAL6064842.1"/>
    <property type="molecule type" value="Genomic_DNA"/>
</dbReference>
<dbReference type="EMBL" id="CATOUU010001171">
    <property type="protein sequence ID" value="CAI9976016.1"/>
    <property type="molecule type" value="Genomic_DNA"/>
</dbReference>
<evidence type="ECO:0000313" key="6">
    <source>
        <dbReference type="EMBL" id="CAL6064842.1"/>
    </source>
</evidence>
<dbReference type="AlphaFoldDB" id="A0AA86V4C5"/>
<dbReference type="EMBL" id="CAXDID020000186">
    <property type="protein sequence ID" value="CAL6050996.1"/>
    <property type="molecule type" value="Genomic_DNA"/>
</dbReference>
<accession>A0AA86V4C5</accession>
<reference evidence="3" key="1">
    <citation type="submission" date="2023-06" db="EMBL/GenBank/DDBJ databases">
        <authorList>
            <person name="Kurt Z."/>
        </authorList>
    </citation>
    <scope>NUCLEOTIDE SEQUENCE</scope>
</reference>
<dbReference type="Proteomes" id="UP001642409">
    <property type="component" value="Unassembled WGS sequence"/>
</dbReference>
<evidence type="ECO:0000313" key="4">
    <source>
        <dbReference type="EMBL" id="CAL5996000.1"/>
    </source>
</evidence>
<evidence type="ECO:0000313" key="1">
    <source>
        <dbReference type="EMBL" id="CAI9946754.1"/>
    </source>
</evidence>
<dbReference type="EMBL" id="CATOUU010000764">
    <property type="protein sequence ID" value="CAI9946754.1"/>
    <property type="molecule type" value="Genomic_DNA"/>
</dbReference>
<protein>
    <submittedName>
        <fullName evidence="4">Hypothetical_protein</fullName>
    </submittedName>
</protein>
<evidence type="ECO:0000313" key="3">
    <source>
        <dbReference type="EMBL" id="CAI9976016.1"/>
    </source>
</evidence>
<dbReference type="EMBL" id="CAXDID020000034">
    <property type="protein sequence ID" value="CAL5996000.1"/>
    <property type="molecule type" value="Genomic_DNA"/>
</dbReference>
<reference evidence="4 7" key="2">
    <citation type="submission" date="2024-07" db="EMBL/GenBank/DDBJ databases">
        <authorList>
            <person name="Akdeniz Z."/>
        </authorList>
    </citation>
    <scope>NUCLEOTIDE SEQUENCE [LARGE SCALE GENOMIC DNA]</scope>
</reference>
<gene>
    <name evidence="4" type="ORF">HINF_LOCUS14452</name>
    <name evidence="1" type="ORF">HINF_LOCUS34399</name>
    <name evidence="5" type="ORF">HINF_LOCUS44158</name>
    <name evidence="6" type="ORF">HINF_LOCUS51553</name>
    <name evidence="2" type="ORF">HINF_LOCUS58909</name>
    <name evidence="3" type="ORF">HINF_LOCUS63661</name>
</gene>
<dbReference type="EMBL" id="CATOUU010001090">
    <property type="protein sequence ID" value="CAI9971264.1"/>
    <property type="molecule type" value="Genomic_DNA"/>
</dbReference>